<dbReference type="GeneID" id="68111181"/>
<reference evidence="11 12" key="1">
    <citation type="journal article" date="2019" name="Sci. Rep.">
        <title>Nanopore sequencing improves the draft genome of the human pathogenic amoeba Naegleria fowleri.</title>
        <authorList>
            <person name="Liechti N."/>
            <person name="Schurch N."/>
            <person name="Bruggmann R."/>
            <person name="Wittwer M."/>
        </authorList>
    </citation>
    <scope>NUCLEOTIDE SEQUENCE [LARGE SCALE GENOMIC DNA]</scope>
    <source>
        <strain evidence="11 12">ATCC 30894</strain>
    </source>
</reference>
<feature type="domain" description="GRF-type" evidence="10">
    <location>
        <begin position="708"/>
        <end position="751"/>
    </location>
</feature>
<feature type="compositionally biased region" description="Basic and acidic residues" evidence="9">
    <location>
        <begin position="1568"/>
        <end position="1577"/>
    </location>
</feature>
<organism evidence="11 12">
    <name type="scientific">Naegleria fowleri</name>
    <name type="common">Brain eating amoeba</name>
    <dbReference type="NCBI Taxonomy" id="5763"/>
    <lineage>
        <taxon>Eukaryota</taxon>
        <taxon>Discoba</taxon>
        <taxon>Heterolobosea</taxon>
        <taxon>Tetramitia</taxon>
        <taxon>Eutetramitia</taxon>
        <taxon>Vahlkampfiidae</taxon>
        <taxon>Naegleria</taxon>
    </lineage>
</organism>
<feature type="compositionally biased region" description="Basic and acidic residues" evidence="9">
    <location>
        <begin position="1587"/>
        <end position="1598"/>
    </location>
</feature>
<dbReference type="GO" id="GO:0004386">
    <property type="term" value="F:helicase activity"/>
    <property type="evidence" value="ECO:0007669"/>
    <property type="project" value="UniProtKB-KW"/>
</dbReference>
<feature type="compositionally biased region" description="Low complexity" evidence="9">
    <location>
        <begin position="376"/>
        <end position="394"/>
    </location>
</feature>
<dbReference type="InterPro" id="IPR027417">
    <property type="entry name" value="P-loop_NTPase"/>
</dbReference>
<accession>A0A6A5BU72</accession>
<dbReference type="FunFam" id="3.40.50.300:FF:000326">
    <property type="entry name" value="P-loop containing nucleoside triphosphate hydrolase"/>
    <property type="match status" value="1"/>
</dbReference>
<evidence type="ECO:0000256" key="6">
    <source>
        <dbReference type="ARBA" id="ARBA00022833"/>
    </source>
</evidence>
<feature type="compositionally biased region" description="Basic and acidic residues" evidence="9">
    <location>
        <begin position="944"/>
        <end position="955"/>
    </location>
</feature>
<feature type="region of interest" description="Disordered" evidence="9">
    <location>
        <begin position="468"/>
        <end position="604"/>
    </location>
</feature>
<dbReference type="EMBL" id="VFQX01000035">
    <property type="protein sequence ID" value="KAF0977310.1"/>
    <property type="molecule type" value="Genomic_DNA"/>
</dbReference>
<name>A0A6A5BU72_NAEFO</name>
<dbReference type="Pfam" id="PF06839">
    <property type="entry name" value="Zn_ribbon_GRF"/>
    <property type="match status" value="1"/>
</dbReference>
<feature type="compositionally biased region" description="Polar residues" evidence="9">
    <location>
        <begin position="480"/>
        <end position="507"/>
    </location>
</feature>
<feature type="compositionally biased region" description="Low complexity" evidence="9">
    <location>
        <begin position="933"/>
        <end position="943"/>
    </location>
</feature>
<dbReference type="OrthoDB" id="6513042at2759"/>
<keyword evidence="2" id="KW-0547">Nucleotide-binding</keyword>
<feature type="region of interest" description="Disordered" evidence="9">
    <location>
        <begin position="929"/>
        <end position="960"/>
    </location>
</feature>
<dbReference type="Pfam" id="PF13087">
    <property type="entry name" value="AAA_12"/>
    <property type="match status" value="1"/>
</dbReference>
<feature type="compositionally biased region" description="Polar residues" evidence="9">
    <location>
        <begin position="1615"/>
        <end position="1632"/>
    </location>
</feature>
<keyword evidence="6" id="KW-0862">Zinc</keyword>
<dbReference type="SUPFAM" id="SSF52540">
    <property type="entry name" value="P-loop containing nucleoside triphosphate hydrolases"/>
    <property type="match status" value="1"/>
</dbReference>
<feature type="compositionally biased region" description="Basic and acidic residues" evidence="9">
    <location>
        <begin position="418"/>
        <end position="427"/>
    </location>
</feature>
<evidence type="ECO:0000256" key="8">
    <source>
        <dbReference type="PROSITE-ProRule" id="PRU01343"/>
    </source>
</evidence>
<keyword evidence="5" id="KW-0347">Helicase</keyword>
<dbReference type="Gene3D" id="3.40.50.300">
    <property type="entry name" value="P-loop containing nucleotide triphosphate hydrolases"/>
    <property type="match status" value="2"/>
</dbReference>
<dbReference type="InterPro" id="IPR018838">
    <property type="entry name" value="ZGRF1-like_N"/>
</dbReference>
<evidence type="ECO:0000256" key="1">
    <source>
        <dbReference type="ARBA" id="ARBA00022723"/>
    </source>
</evidence>
<dbReference type="PANTHER" id="PTHR10887">
    <property type="entry name" value="DNA2/NAM7 HELICASE FAMILY"/>
    <property type="match status" value="1"/>
</dbReference>
<dbReference type="Pfam" id="PF10382">
    <property type="entry name" value="ZGRF1-like_N"/>
    <property type="match status" value="1"/>
</dbReference>
<dbReference type="InterPro" id="IPR045055">
    <property type="entry name" value="DNA2/NAM7-like"/>
</dbReference>
<dbReference type="CDD" id="cd18808">
    <property type="entry name" value="SF1_C_Upf1"/>
    <property type="match status" value="1"/>
</dbReference>
<keyword evidence="7" id="KW-0067">ATP-binding</keyword>
<evidence type="ECO:0000313" key="11">
    <source>
        <dbReference type="EMBL" id="KAF0977310.1"/>
    </source>
</evidence>
<dbReference type="InterPro" id="IPR047187">
    <property type="entry name" value="SF1_C_Upf1"/>
</dbReference>
<dbReference type="RefSeq" id="XP_044562023.1">
    <property type="nucleotide sequence ID" value="XM_044707325.1"/>
</dbReference>
<feature type="compositionally biased region" description="Acidic residues" evidence="9">
    <location>
        <begin position="1686"/>
        <end position="1698"/>
    </location>
</feature>
<dbReference type="GO" id="GO:0016787">
    <property type="term" value="F:hydrolase activity"/>
    <property type="evidence" value="ECO:0007669"/>
    <property type="project" value="UniProtKB-KW"/>
</dbReference>
<keyword evidence="4" id="KW-0378">Hydrolase</keyword>
<keyword evidence="1" id="KW-0479">Metal-binding</keyword>
<gene>
    <name evidence="11" type="ORF">FDP41_003963</name>
</gene>
<feature type="compositionally biased region" description="Low complexity" evidence="9">
    <location>
        <begin position="190"/>
        <end position="205"/>
    </location>
</feature>
<dbReference type="InterPro" id="IPR041679">
    <property type="entry name" value="DNA2/NAM7-like_C"/>
</dbReference>
<dbReference type="GO" id="GO:0005694">
    <property type="term" value="C:chromosome"/>
    <property type="evidence" value="ECO:0007669"/>
    <property type="project" value="UniProtKB-ARBA"/>
</dbReference>
<evidence type="ECO:0000256" key="7">
    <source>
        <dbReference type="ARBA" id="ARBA00022840"/>
    </source>
</evidence>
<feature type="region of interest" description="Disordered" evidence="9">
    <location>
        <begin position="1568"/>
        <end position="1698"/>
    </location>
</feature>
<evidence type="ECO:0000259" key="10">
    <source>
        <dbReference type="PROSITE" id="PS51999"/>
    </source>
</evidence>
<feature type="compositionally biased region" description="Basic and acidic residues" evidence="9">
    <location>
        <begin position="563"/>
        <end position="575"/>
    </location>
</feature>
<comment type="caution">
    <text evidence="11">The sequence shown here is derived from an EMBL/GenBank/DDBJ whole genome shotgun (WGS) entry which is preliminary data.</text>
</comment>
<dbReference type="InterPro" id="IPR010666">
    <property type="entry name" value="Znf_GRF"/>
</dbReference>
<dbReference type="VEuPathDB" id="AmoebaDB:NfTy_063010"/>
<feature type="region of interest" description="Disordered" evidence="9">
    <location>
        <begin position="411"/>
        <end position="434"/>
    </location>
</feature>
<dbReference type="GO" id="GO:0008270">
    <property type="term" value="F:zinc ion binding"/>
    <property type="evidence" value="ECO:0007669"/>
    <property type="project" value="UniProtKB-KW"/>
</dbReference>
<feature type="compositionally biased region" description="Polar residues" evidence="9">
    <location>
        <begin position="538"/>
        <end position="547"/>
    </location>
</feature>
<dbReference type="VEuPathDB" id="AmoebaDB:FDP41_003963"/>
<dbReference type="GO" id="GO:0005524">
    <property type="term" value="F:ATP binding"/>
    <property type="evidence" value="ECO:0007669"/>
    <property type="project" value="UniProtKB-KW"/>
</dbReference>
<evidence type="ECO:0000313" key="12">
    <source>
        <dbReference type="Proteomes" id="UP000444721"/>
    </source>
</evidence>
<feature type="compositionally biased region" description="Polar residues" evidence="9">
    <location>
        <begin position="1639"/>
        <end position="1685"/>
    </location>
</feature>
<protein>
    <recommendedName>
        <fullName evidence="10">GRF-type domain-containing protein</fullName>
    </recommendedName>
</protein>
<feature type="region of interest" description="Disordered" evidence="9">
    <location>
        <begin position="84"/>
        <end position="207"/>
    </location>
</feature>
<feature type="compositionally biased region" description="Polar residues" evidence="9">
    <location>
        <begin position="590"/>
        <end position="604"/>
    </location>
</feature>
<proteinExistence type="predicted"/>
<dbReference type="Pfam" id="PF13086">
    <property type="entry name" value="AAA_11"/>
    <property type="match status" value="1"/>
</dbReference>
<feature type="compositionally biased region" description="Low complexity" evidence="9">
    <location>
        <begin position="85"/>
        <end position="141"/>
    </location>
</feature>
<evidence type="ECO:0000256" key="2">
    <source>
        <dbReference type="ARBA" id="ARBA00022741"/>
    </source>
</evidence>
<evidence type="ECO:0000256" key="4">
    <source>
        <dbReference type="ARBA" id="ARBA00022801"/>
    </source>
</evidence>
<keyword evidence="3 8" id="KW-0863">Zinc-finger</keyword>
<dbReference type="VEuPathDB" id="AmoebaDB:NF0046830"/>
<dbReference type="Proteomes" id="UP000444721">
    <property type="component" value="Unassembled WGS sequence"/>
</dbReference>
<feature type="region of interest" description="Disordered" evidence="9">
    <location>
        <begin position="373"/>
        <end position="394"/>
    </location>
</feature>
<evidence type="ECO:0000256" key="9">
    <source>
        <dbReference type="SAM" id="MobiDB-lite"/>
    </source>
</evidence>
<dbReference type="PANTHER" id="PTHR10887:SF518">
    <property type="entry name" value="RNA HELICASE NONSENSE MRNA REDUCING FACTOR"/>
    <property type="match status" value="1"/>
</dbReference>
<evidence type="ECO:0000256" key="3">
    <source>
        <dbReference type="ARBA" id="ARBA00022771"/>
    </source>
</evidence>
<dbReference type="PROSITE" id="PS51999">
    <property type="entry name" value="ZF_GRF"/>
    <property type="match status" value="1"/>
</dbReference>
<dbReference type="InterPro" id="IPR041677">
    <property type="entry name" value="DNA2/NAM7_AAA_11"/>
</dbReference>
<keyword evidence="12" id="KW-1185">Reference proteome</keyword>
<sequence>MADPSIKTFQVLYTKQLYKKQRSYSDGFLKFNPETKAITLLDEKNSKLEHTYLHYCDGDIPTIESGVEFQTKTFRIQVEDEIGGSSNIISNNNSTTTVSSKPSSSFTSASSVAKSSASLSSTTSDTTNTTPRTTTTTTTRTSTRKPFKPPLKENYDSWNKNFGSGSKKSSVATTTHARGNDDRSTGFGTGFNNNNSRTNNNHSTTQTKSNIKAHIENDIDDSLEDLDFGEVDAPTVYSTGATSRFFKDRNTSTVHNNKSTTGMNSSTSVRSVLPSQNSINTFEDDEVDDFDLNDLELHNDSSNVTHSTKNFLLNRQQTVRQARTKYEPPPLDPEEKEELYDDGLLDMEEYENLSVPQTSKNHPPLIQPTNTKQVISSANNQSSNNNFKNINPSKPTLDLIIDDEEFEEELLSKSSSKNLREETKKIETASSGFQPASKVLQASSTTRNNVKVAPNLDLSLDNLDVDSDEDLKLESPPPSKVTNQSVFRAPPSSSANKPTSMSQNSFTPPSTSSKQPSKVKKINFDDDDDEEPIKETYTPRQPQTFVPPQQFIRPSPPQSTPPSHEKSLSTKKFSETTKSSPSKKFKQTQLNIGQKPSTSPSSSNIFTNNDIPVLSLVQNVKRTKHDIIFPDMAMNDLFEQRNTYPKRFVEVPDKFSSVEDYKAVFLDALYEEMNLQMLNLAMNFYKAYRKITQTSSNSFTPKPNNPLCHCKVQSKLVIVKKEGPNKGKPFYTCGKQNKAEQCKFFAWANNVHPTMVTNTKNGFIENKTGEYDRMMFFRRNGTHFYFGCEVLKQTFGSVRKKNAVTQWYLHIDSHKEKSSVYAKDDIWILSKSKDFQYKTGNLVIAKSVFHGPDKDGKIELQIVSGIPENLENESIYAIRGPNFASEFEMIENLNELDPVKLPLLSEILGTTEEESLKIMRKRLNTKFKPTVASSSNSDTTTSSDETKNTESDEHPSSAAPFEINMDMEEIQSIAKSFISEYKLNEDQSSLIMRCAQWFYKGDISSPICLVHGVYGSGKTTALIVLILFICRILDESEDQSIRILVASGTNVAVDNILEGLITENYKNLVRVGSQKKIAKSVLPYTVITETTSVKDQIKLLKEMLNNEDMDPEEEAGVKQAIKDLQNGAHENRKQSVKDARVVGVTCAATGFEVLKGQKFSILILDESSQCLEPSALLPLTRFGCMKFIAVGDPLQLPPTLTGTRSGENPEHSLEKTIFIRLSNIGHEPLLLRTQYRCHPQISKITNELFYQNKLVDGIKDSDREPLIPGMPPVMVVDCEEGVEVSENNSVKNDLEADVIVHFIKLLLQNGIAHQDIGVIALYKTQETFLKTSFIKHELKAVKVSTVDAFQGGERNIVFVSTSRTSEYGLAFIEQKQRLNVALSRARNHLVIVGKMSTLMKGALWSKVINTAKTVKGAIWKSSVVLANTDFDFLSKFKDFYHPAFPPSSPKPRIMLDDDNDESSILDEEILPTRNKHLEKLSKVTHRRSSEISNNTDNDEEEYNFEDDMEVSVVVPEDQKLTINAPPPKKSEAIEEEKLEYHFSDEEEIDFNQADEIMKEMEQEFKVKRTLSDMKESDTNIEETAEENVTKKTKMDSDATKNFTPNEKSEMDEIDNFNQVEKTPNTSTFNDPLQTLEPINLTSQHAQSNHGTAEQSPSNNNPQHSAASNKETQDAAQSKPPETSNSMDDDDLAFLDELE</sequence>
<evidence type="ECO:0000256" key="5">
    <source>
        <dbReference type="ARBA" id="ARBA00022806"/>
    </source>
</evidence>